<evidence type="ECO:0000259" key="2">
    <source>
        <dbReference type="PROSITE" id="PS50404"/>
    </source>
</evidence>
<name>A0ABS6IIC8_9HYPH</name>
<evidence type="ECO:0000313" key="4">
    <source>
        <dbReference type="EMBL" id="MBU8873000.1"/>
    </source>
</evidence>
<proteinExistence type="inferred from homology"/>
<sequence>MLKVYDFTGSGNGYKVWLLLSQLGVPFERIERDILKGETRTQEFLKKNPNGRIPTLELADGTFLFESGAIVWYLAEGTEFAPKDRLARAQTLQWMFFEQYSHEPYIAVARFWKHFLDRLTPQQEANLPDIMKKGYAALDVMEKHLATRQFFVDDRYGLADIALYAYTHVADEGGFDLSDYPNLTAWLARVKAQPGHVAIDHKF</sequence>
<gene>
    <name evidence="4" type="ORF">KQ910_04465</name>
</gene>
<evidence type="ECO:0000313" key="5">
    <source>
        <dbReference type="Proteomes" id="UP000727907"/>
    </source>
</evidence>
<keyword evidence="5" id="KW-1185">Reference proteome</keyword>
<comment type="caution">
    <text evidence="4">The sequence shown here is derived from an EMBL/GenBank/DDBJ whole genome shotgun (WGS) entry which is preliminary data.</text>
</comment>
<reference evidence="4 5" key="1">
    <citation type="submission" date="2021-06" db="EMBL/GenBank/DDBJ databases">
        <authorList>
            <person name="Lee D.H."/>
        </authorList>
    </citation>
    <scope>NUCLEOTIDE SEQUENCE [LARGE SCALE GENOMIC DNA]</scope>
    <source>
        <strain evidence="4 5">MMS21-HV4-11</strain>
    </source>
</reference>
<dbReference type="PROSITE" id="PS50404">
    <property type="entry name" value="GST_NTER"/>
    <property type="match status" value="1"/>
</dbReference>
<dbReference type="InterPro" id="IPR040079">
    <property type="entry name" value="Glutathione_S-Trfase"/>
</dbReference>
<dbReference type="PANTHER" id="PTHR44051">
    <property type="entry name" value="GLUTATHIONE S-TRANSFERASE-RELATED"/>
    <property type="match status" value="1"/>
</dbReference>
<protein>
    <submittedName>
        <fullName evidence="4">Glutathione S-transferase family protein</fullName>
    </submittedName>
</protein>
<dbReference type="PANTHER" id="PTHR44051:SF2">
    <property type="entry name" value="HYPOTHETICAL GLUTATHIONE S-TRANSFERASE LIKE PROTEIN"/>
    <property type="match status" value="1"/>
</dbReference>
<organism evidence="4 5">
    <name type="scientific">Reyranella humidisoli</name>
    <dbReference type="NCBI Taxonomy" id="2849149"/>
    <lineage>
        <taxon>Bacteria</taxon>
        <taxon>Pseudomonadati</taxon>
        <taxon>Pseudomonadota</taxon>
        <taxon>Alphaproteobacteria</taxon>
        <taxon>Hyphomicrobiales</taxon>
        <taxon>Reyranellaceae</taxon>
        <taxon>Reyranella</taxon>
    </lineage>
</organism>
<dbReference type="SFLD" id="SFLDG01150">
    <property type="entry name" value="Main.1:_Beta-like"/>
    <property type="match status" value="1"/>
</dbReference>
<dbReference type="EMBL" id="JAHOPB010000001">
    <property type="protein sequence ID" value="MBU8873000.1"/>
    <property type="molecule type" value="Genomic_DNA"/>
</dbReference>
<dbReference type="PROSITE" id="PS50405">
    <property type="entry name" value="GST_CTER"/>
    <property type="match status" value="1"/>
</dbReference>
<dbReference type="RefSeq" id="WP_216957270.1">
    <property type="nucleotide sequence ID" value="NZ_JAHOPB010000001.1"/>
</dbReference>
<dbReference type="InterPro" id="IPR010987">
    <property type="entry name" value="Glutathione-S-Trfase_C-like"/>
</dbReference>
<dbReference type="Proteomes" id="UP000727907">
    <property type="component" value="Unassembled WGS sequence"/>
</dbReference>
<dbReference type="InterPro" id="IPR004046">
    <property type="entry name" value="GST_C"/>
</dbReference>
<comment type="similarity">
    <text evidence="1">Belongs to the GST superfamily.</text>
</comment>
<dbReference type="SFLD" id="SFLDS00019">
    <property type="entry name" value="Glutathione_Transferase_(cytos"/>
    <property type="match status" value="1"/>
</dbReference>
<dbReference type="SFLD" id="SFLDG00358">
    <property type="entry name" value="Main_(cytGST)"/>
    <property type="match status" value="1"/>
</dbReference>
<evidence type="ECO:0000256" key="1">
    <source>
        <dbReference type="RuleBase" id="RU003494"/>
    </source>
</evidence>
<feature type="domain" description="GST N-terminal" evidence="2">
    <location>
        <begin position="1"/>
        <end position="82"/>
    </location>
</feature>
<dbReference type="Pfam" id="PF02798">
    <property type="entry name" value="GST_N"/>
    <property type="match status" value="1"/>
</dbReference>
<dbReference type="SFLD" id="SFLDG01151">
    <property type="entry name" value="Main.2:_Nu-like"/>
    <property type="match status" value="1"/>
</dbReference>
<dbReference type="Pfam" id="PF00043">
    <property type="entry name" value="GST_C"/>
    <property type="match status" value="1"/>
</dbReference>
<dbReference type="CDD" id="cd03056">
    <property type="entry name" value="GST_N_4"/>
    <property type="match status" value="1"/>
</dbReference>
<evidence type="ECO:0000259" key="3">
    <source>
        <dbReference type="PROSITE" id="PS50405"/>
    </source>
</evidence>
<accession>A0ABS6IIC8</accession>
<feature type="domain" description="GST C-terminal" evidence="3">
    <location>
        <begin position="84"/>
        <end position="203"/>
    </location>
</feature>
<dbReference type="InterPro" id="IPR004045">
    <property type="entry name" value="Glutathione_S-Trfase_N"/>
</dbReference>